<evidence type="ECO:0000313" key="2">
    <source>
        <dbReference type="EMBL" id="MEY9322265.1"/>
    </source>
</evidence>
<evidence type="ECO:0000313" key="3">
    <source>
        <dbReference type="Proteomes" id="UP001565471"/>
    </source>
</evidence>
<gene>
    <name evidence="2" type="ORF">ABIF29_009064</name>
</gene>
<keyword evidence="3" id="KW-1185">Reference proteome</keyword>
<organism evidence="2 3">
    <name type="scientific">Bradyrhizobium elkanii</name>
    <dbReference type="NCBI Taxonomy" id="29448"/>
    <lineage>
        <taxon>Bacteria</taxon>
        <taxon>Pseudomonadati</taxon>
        <taxon>Pseudomonadota</taxon>
        <taxon>Alphaproteobacteria</taxon>
        <taxon>Hyphomicrobiales</taxon>
        <taxon>Nitrobacteraceae</taxon>
        <taxon>Bradyrhizobium</taxon>
    </lineage>
</organism>
<feature type="region of interest" description="Disordered" evidence="1">
    <location>
        <begin position="28"/>
        <end position="76"/>
    </location>
</feature>
<comment type="caution">
    <text evidence="2">The sequence shown here is derived from an EMBL/GenBank/DDBJ whole genome shotgun (WGS) entry which is preliminary data.</text>
</comment>
<protein>
    <submittedName>
        <fullName evidence="2">Uncharacterized protein</fullName>
    </submittedName>
</protein>
<proteinExistence type="predicted"/>
<reference evidence="2 3" key="1">
    <citation type="submission" date="2024-07" db="EMBL/GenBank/DDBJ databases">
        <title>Genomic Encyclopedia of Type Strains, Phase V (KMG-V): Genome sequencing to study the core and pangenomes of soil and plant-associated prokaryotes.</title>
        <authorList>
            <person name="Whitman W."/>
        </authorList>
    </citation>
    <scope>NUCLEOTIDE SEQUENCE [LARGE SCALE GENOMIC DNA]</scope>
    <source>
        <strain evidence="2 3">USDA 415</strain>
    </source>
</reference>
<dbReference type="EMBL" id="JBGBZA010000002">
    <property type="protein sequence ID" value="MEY9322265.1"/>
    <property type="molecule type" value="Genomic_DNA"/>
</dbReference>
<feature type="compositionally biased region" description="Basic residues" evidence="1">
    <location>
        <begin position="51"/>
        <end position="61"/>
    </location>
</feature>
<name>A0ABV4FFL1_BRAEL</name>
<sequence length="196" mass="21673">MGAIRPLTLILGCPGSDKMTRARCRKPAFERRPRSTAVPRSGQQPCPFARCSRRGAARVRQPRAGPTAGRNRGLRGHERIDAALAAASEIHSFVPEALHQNRRQRIVIARDTAAVAANGAEDHTTTTKRPVTPSKRWRIGFSRRRVAVVKSGSRRTTDGFDATKVTVLFPCRAGMRQRIIAAMIKTACRRVVCDRQ</sequence>
<accession>A0ABV4FFL1</accession>
<dbReference type="Proteomes" id="UP001565471">
    <property type="component" value="Unassembled WGS sequence"/>
</dbReference>
<evidence type="ECO:0000256" key="1">
    <source>
        <dbReference type="SAM" id="MobiDB-lite"/>
    </source>
</evidence>